<organism evidence="1 2">
    <name type="scientific">Microscilla marina ATCC 23134</name>
    <dbReference type="NCBI Taxonomy" id="313606"/>
    <lineage>
        <taxon>Bacteria</taxon>
        <taxon>Pseudomonadati</taxon>
        <taxon>Bacteroidota</taxon>
        <taxon>Cytophagia</taxon>
        <taxon>Cytophagales</taxon>
        <taxon>Microscillaceae</taxon>
        <taxon>Microscilla</taxon>
    </lineage>
</organism>
<reference evidence="1 2" key="1">
    <citation type="submission" date="2007-01" db="EMBL/GenBank/DDBJ databases">
        <authorList>
            <person name="Haygood M."/>
            <person name="Podell S."/>
            <person name="Anderson C."/>
            <person name="Hopkinson B."/>
            <person name="Roe K."/>
            <person name="Barbeau K."/>
            <person name="Gaasterland T."/>
            <person name="Ferriera S."/>
            <person name="Johnson J."/>
            <person name="Kravitz S."/>
            <person name="Beeson K."/>
            <person name="Sutton G."/>
            <person name="Rogers Y.-H."/>
            <person name="Friedman R."/>
            <person name="Frazier M."/>
            <person name="Venter J.C."/>
        </authorList>
    </citation>
    <scope>NUCLEOTIDE SEQUENCE [LARGE SCALE GENOMIC DNA]</scope>
    <source>
        <strain evidence="1 2">ATCC 23134</strain>
    </source>
</reference>
<dbReference type="OrthoDB" id="1889537at2"/>
<dbReference type="Gene3D" id="3.40.50.10330">
    <property type="entry name" value="Probable inorganic polyphosphate/atp-NAD kinase, domain 1"/>
    <property type="match status" value="1"/>
</dbReference>
<dbReference type="RefSeq" id="WP_002700948.1">
    <property type="nucleotide sequence ID" value="NZ_AAWS01000034.1"/>
</dbReference>
<comment type="caution">
    <text evidence="1">The sequence shown here is derived from an EMBL/GenBank/DDBJ whole genome shotgun (WGS) entry which is preliminary data.</text>
</comment>
<keyword evidence="2" id="KW-1185">Reference proteome</keyword>
<dbReference type="InterPro" id="IPR017438">
    <property type="entry name" value="ATP-NAD_kinase_N"/>
</dbReference>
<evidence type="ECO:0000313" key="1">
    <source>
        <dbReference type="EMBL" id="EAY26426.1"/>
    </source>
</evidence>
<protein>
    <recommendedName>
        <fullName evidence="3">Sugar kinase</fullName>
    </recommendedName>
</protein>
<proteinExistence type="predicted"/>
<sequence>MKKVDQGKIVIVRNKTQLEELREQFNTIAQASFFIQQQRNNVQAKSGFLSKKQKKVWSENRARKKEDIGSWEMDDFKREQDNYDATLETVKNRAARFMKIKVLETAYLPSYLFSPSDIVIVVGQDGLVANTAKYARNIPIIAINPEPHRFDGILLPFTLQNFEMALQKAVSGKHQYKEVTMAEALLDDGQSLLAFNDLYIGVNSHISAKYQITYGGSTENQSSSGMIVSTGAGATGWMSSVFNMVKGVNQLFGESPQVTVPSLPWDTNRLLFTVREPFASKTAQAGIVSGFIEEGEELVIESMMPQNGVIFSDGIQSDYLRFNSGSIARIGLASQKAQLVV</sequence>
<evidence type="ECO:0008006" key="3">
    <source>
        <dbReference type="Google" id="ProtNLM"/>
    </source>
</evidence>
<dbReference type="Proteomes" id="UP000004095">
    <property type="component" value="Unassembled WGS sequence"/>
</dbReference>
<dbReference type="SUPFAM" id="SSF111331">
    <property type="entry name" value="NAD kinase/diacylglycerol kinase-like"/>
    <property type="match status" value="1"/>
</dbReference>
<name>A1ZT36_MICM2</name>
<dbReference type="eggNOG" id="COG0061">
    <property type="taxonomic scope" value="Bacteria"/>
</dbReference>
<dbReference type="InterPro" id="IPR016064">
    <property type="entry name" value="NAD/diacylglycerol_kinase_sf"/>
</dbReference>
<accession>A1ZT36</accession>
<gene>
    <name evidence="1" type="ORF">M23134_07021</name>
</gene>
<dbReference type="AlphaFoldDB" id="A1ZT36"/>
<dbReference type="EMBL" id="AAWS01000034">
    <property type="protein sequence ID" value="EAY26426.1"/>
    <property type="molecule type" value="Genomic_DNA"/>
</dbReference>
<evidence type="ECO:0000313" key="2">
    <source>
        <dbReference type="Proteomes" id="UP000004095"/>
    </source>
</evidence>